<keyword evidence="4" id="KW-0408">Iron</keyword>
<gene>
    <name evidence="8" type="ORF">HG536_0D00220</name>
</gene>
<keyword evidence="5" id="KW-0411">Iron-sulfur</keyword>
<evidence type="ECO:0000256" key="3">
    <source>
        <dbReference type="ARBA" id="ARBA00017073"/>
    </source>
</evidence>
<proteinExistence type="inferred from homology"/>
<dbReference type="Gene3D" id="3.40.950.10">
    <property type="entry name" value="Fe-only Hydrogenase (Larger Subunit), Chain L, domain 3"/>
    <property type="match status" value="1"/>
</dbReference>
<dbReference type="InterPro" id="IPR004108">
    <property type="entry name" value="Fe_hydrogenase_lsu_C"/>
</dbReference>
<protein>
    <recommendedName>
        <fullName evidence="2">Cytosolic Fe-S cluster assembly factor NAR1</fullName>
    </recommendedName>
    <alternativeName>
        <fullName evidence="3">Cytosolic Fe-S cluster assembly factor nar1</fullName>
    </alternativeName>
    <alternativeName>
        <fullName evidence="6">Nuclear architecture-related protein 1</fullName>
    </alternativeName>
</protein>
<dbReference type="Gene3D" id="3.40.50.1780">
    <property type="match status" value="1"/>
</dbReference>
<evidence type="ECO:0000256" key="5">
    <source>
        <dbReference type="ARBA" id="ARBA00023014"/>
    </source>
</evidence>
<dbReference type="GO" id="GO:0051539">
    <property type="term" value="F:4 iron, 4 sulfur cluster binding"/>
    <property type="evidence" value="ECO:0007669"/>
    <property type="project" value="UniProtKB-KW"/>
</dbReference>
<dbReference type="Gene3D" id="3.30.70.20">
    <property type="match status" value="1"/>
</dbReference>
<dbReference type="RefSeq" id="XP_037139175.1">
    <property type="nucleotide sequence ID" value="XM_037283279.1"/>
</dbReference>
<dbReference type="Pfam" id="PF02906">
    <property type="entry name" value="Fe_hyd_lg_C"/>
    <property type="match status" value="1"/>
</dbReference>
<organism evidence="8 9">
    <name type="scientific">Torulaspora globosa</name>
    <dbReference type="NCBI Taxonomy" id="48254"/>
    <lineage>
        <taxon>Eukaryota</taxon>
        <taxon>Fungi</taxon>
        <taxon>Dikarya</taxon>
        <taxon>Ascomycota</taxon>
        <taxon>Saccharomycotina</taxon>
        <taxon>Saccharomycetes</taxon>
        <taxon>Saccharomycetales</taxon>
        <taxon>Saccharomycetaceae</taxon>
        <taxon>Torulaspora</taxon>
    </lineage>
</organism>
<keyword evidence="4" id="KW-0004">4Fe-4S</keyword>
<dbReference type="GeneID" id="59325668"/>
<reference evidence="8 9" key="1">
    <citation type="submission" date="2020-06" db="EMBL/GenBank/DDBJ databases">
        <title>The yeast mating-type switching endonuclease HO is a domesticated member of an unorthodox homing genetic element family.</title>
        <authorList>
            <person name="Coughlan A.Y."/>
            <person name="Lombardi L."/>
            <person name="Braun-Galleani S."/>
            <person name="Martos A.R."/>
            <person name="Galeote V."/>
            <person name="Bigey F."/>
            <person name="Dequin S."/>
            <person name="Byrne K.P."/>
            <person name="Wolfe K.H."/>
        </authorList>
    </citation>
    <scope>NUCLEOTIDE SEQUENCE [LARGE SCALE GENOMIC DNA]</scope>
    <source>
        <strain evidence="8 9">CBS764</strain>
    </source>
</reference>
<feature type="domain" description="Iron hydrogenase large subunit C-terminal" evidence="7">
    <location>
        <begin position="92"/>
        <end position="399"/>
    </location>
</feature>
<sequence length="468" mass="52196">MSALLSEEDLNDFISPGLACVRPVETKKTGKDEPTEFEVGKEPSELEKVSISLQDCLACAGCITSSEEILLSRQSHTVFVDAWKNLGDETRLAVSISPQSRISLANYYGMMLDELDLCLANMFKQFFRCKYLVGTQVGRGITISRSNQAIMAARQEPQAVRKPLLSAVCPGFVLYAEKTKPELVPYLLNVKSPQQITGSLLKLSVNEKLYHLAIMPCFDKKLEASRPDGEQEVDCVITPRELVTMFQELGIDLRQYKTQDASLLRSMSPDGWDLTLHWSSNEGSSSGGFAFQYIREMHQLNPQAELLIVEGKNSDVREYRLVDAASDQTLASATELYGFRNIQNMVRKLTQKSAKPRNARLLKNRQTNAAVQKKPEVADLSATDFIEVMACPGGCINGGGLLEGDSTKRKTLVDQLNTRYAQELVPVDPIRMGRHIDTTSVAHNMPYRYQFHPITSRSNDVVSLGNTW</sequence>
<dbReference type="AlphaFoldDB" id="A0A7G3ZG64"/>
<dbReference type="KEGG" id="tgb:HG536_0D00220"/>
<evidence type="ECO:0000313" key="8">
    <source>
        <dbReference type="EMBL" id="QLL32500.1"/>
    </source>
</evidence>
<dbReference type="PANTHER" id="PTHR11615">
    <property type="entry name" value="NITRATE, FORMATE, IRON DEHYDROGENASE"/>
    <property type="match status" value="1"/>
</dbReference>
<dbReference type="SUPFAM" id="SSF53920">
    <property type="entry name" value="Fe-only hydrogenase"/>
    <property type="match status" value="1"/>
</dbReference>
<name>A0A7G3ZG64_9SACH</name>
<keyword evidence="4" id="KW-0479">Metal-binding</keyword>
<dbReference type="InterPro" id="IPR050340">
    <property type="entry name" value="Cytosolic_Fe-S_CAF"/>
</dbReference>
<evidence type="ECO:0000259" key="7">
    <source>
        <dbReference type="Pfam" id="PF02906"/>
    </source>
</evidence>
<dbReference type="OrthoDB" id="10253113at2759"/>
<dbReference type="InterPro" id="IPR009016">
    <property type="entry name" value="Fe_hydrogenase"/>
</dbReference>
<keyword evidence="9" id="KW-1185">Reference proteome</keyword>
<evidence type="ECO:0000256" key="4">
    <source>
        <dbReference type="ARBA" id="ARBA00022485"/>
    </source>
</evidence>
<evidence type="ECO:0000256" key="6">
    <source>
        <dbReference type="ARBA" id="ARBA00031269"/>
    </source>
</evidence>
<dbReference type="EMBL" id="CP059249">
    <property type="protein sequence ID" value="QLL32500.1"/>
    <property type="molecule type" value="Genomic_DNA"/>
</dbReference>
<evidence type="ECO:0000256" key="2">
    <source>
        <dbReference type="ARBA" id="ARBA00015854"/>
    </source>
</evidence>
<evidence type="ECO:0000256" key="1">
    <source>
        <dbReference type="ARBA" id="ARBA00006596"/>
    </source>
</evidence>
<comment type="similarity">
    <text evidence="1">Belongs to the NARF family.</text>
</comment>
<accession>A0A7G3ZG64</accession>
<dbReference type="Proteomes" id="UP000515788">
    <property type="component" value="Chromosome 4"/>
</dbReference>
<evidence type="ECO:0000313" key="9">
    <source>
        <dbReference type="Proteomes" id="UP000515788"/>
    </source>
</evidence>